<gene>
    <name evidence="2" type="ORF">GCM10011363_45580</name>
</gene>
<dbReference type="Proteomes" id="UP000645462">
    <property type="component" value="Unassembled WGS sequence"/>
</dbReference>
<dbReference type="EMBL" id="BMFC01000031">
    <property type="protein sequence ID" value="GGC23935.1"/>
    <property type="molecule type" value="Genomic_DNA"/>
</dbReference>
<comment type="caution">
    <text evidence="2">The sequence shown here is derived from an EMBL/GenBank/DDBJ whole genome shotgun (WGS) entry which is preliminary data.</text>
</comment>
<keyword evidence="3" id="KW-1185">Reference proteome</keyword>
<sequence>MLTGPQIRCARAALGWSLADLAERSAVSLSTIRRAEAKIGVPEINLPNLEALKSTFEAAGIEFIGSPDDRPGIRIGTRKP</sequence>
<reference evidence="3" key="1">
    <citation type="journal article" date="2019" name="Int. J. Syst. Evol. Microbiol.">
        <title>The Global Catalogue of Microorganisms (GCM) 10K type strain sequencing project: providing services to taxonomists for standard genome sequencing and annotation.</title>
        <authorList>
            <consortium name="The Broad Institute Genomics Platform"/>
            <consortium name="The Broad Institute Genome Sequencing Center for Infectious Disease"/>
            <person name="Wu L."/>
            <person name="Ma J."/>
        </authorList>
    </citation>
    <scope>NUCLEOTIDE SEQUENCE [LARGE SCALE GENOMIC DNA]</scope>
    <source>
        <strain evidence="3">CGMCC 1.12478</strain>
    </source>
</reference>
<name>A0ABQ1LIS0_9RHOB</name>
<evidence type="ECO:0000313" key="3">
    <source>
        <dbReference type="Proteomes" id="UP000645462"/>
    </source>
</evidence>
<evidence type="ECO:0000259" key="1">
    <source>
        <dbReference type="PROSITE" id="PS50943"/>
    </source>
</evidence>
<protein>
    <submittedName>
        <fullName evidence="2">Transcriptional regulator</fullName>
    </submittedName>
</protein>
<feature type="domain" description="HTH cro/C1-type" evidence="1">
    <location>
        <begin position="7"/>
        <end position="36"/>
    </location>
</feature>
<evidence type="ECO:0000313" key="2">
    <source>
        <dbReference type="EMBL" id="GGC23935.1"/>
    </source>
</evidence>
<dbReference type="Gene3D" id="1.10.260.40">
    <property type="entry name" value="lambda repressor-like DNA-binding domains"/>
    <property type="match status" value="1"/>
</dbReference>
<accession>A0ABQ1LIS0</accession>
<dbReference type="CDD" id="cd00093">
    <property type="entry name" value="HTH_XRE"/>
    <property type="match status" value="1"/>
</dbReference>
<proteinExistence type="predicted"/>
<dbReference type="InterPro" id="IPR010982">
    <property type="entry name" value="Lambda_DNA-bd_dom_sf"/>
</dbReference>
<dbReference type="SUPFAM" id="SSF47413">
    <property type="entry name" value="lambda repressor-like DNA-binding domains"/>
    <property type="match status" value="1"/>
</dbReference>
<organism evidence="2 3">
    <name type="scientific">Marivita lacus</name>
    <dbReference type="NCBI Taxonomy" id="1323742"/>
    <lineage>
        <taxon>Bacteria</taxon>
        <taxon>Pseudomonadati</taxon>
        <taxon>Pseudomonadota</taxon>
        <taxon>Alphaproteobacteria</taxon>
        <taxon>Rhodobacterales</taxon>
        <taxon>Roseobacteraceae</taxon>
        <taxon>Marivita</taxon>
    </lineage>
</organism>
<dbReference type="InterPro" id="IPR001387">
    <property type="entry name" value="Cro/C1-type_HTH"/>
</dbReference>
<dbReference type="PROSITE" id="PS50943">
    <property type="entry name" value="HTH_CROC1"/>
    <property type="match status" value="1"/>
</dbReference>